<evidence type="ECO:0000313" key="4">
    <source>
        <dbReference type="Proteomes" id="UP000308133"/>
    </source>
</evidence>
<feature type="transmembrane region" description="Helical" evidence="2">
    <location>
        <begin position="784"/>
        <end position="805"/>
    </location>
</feature>
<feature type="compositionally biased region" description="Basic and acidic residues" evidence="1">
    <location>
        <begin position="692"/>
        <end position="705"/>
    </location>
</feature>
<feature type="region of interest" description="Disordered" evidence="1">
    <location>
        <begin position="879"/>
        <end position="941"/>
    </location>
</feature>
<gene>
    <name evidence="3" type="ORF">C1H76_3300</name>
</gene>
<reference evidence="3 4" key="1">
    <citation type="submission" date="2018-02" db="EMBL/GenBank/DDBJ databases">
        <title>Draft genome sequences of Elsinoe sp., causing black scab on jojoba.</title>
        <authorList>
            <person name="Stodart B."/>
            <person name="Jeffress S."/>
            <person name="Ash G."/>
            <person name="Arun Chinnappa K."/>
        </authorList>
    </citation>
    <scope>NUCLEOTIDE SEQUENCE [LARGE SCALE GENOMIC DNA]</scope>
    <source>
        <strain evidence="3 4">Hillstone_2</strain>
    </source>
</reference>
<feature type="transmembrane region" description="Helical" evidence="2">
    <location>
        <begin position="279"/>
        <end position="297"/>
    </location>
</feature>
<proteinExistence type="predicted"/>
<comment type="caution">
    <text evidence="3">The sequence shown here is derived from an EMBL/GenBank/DDBJ whole genome shotgun (WGS) entry which is preliminary data.</text>
</comment>
<feature type="transmembrane region" description="Helical" evidence="2">
    <location>
        <begin position="726"/>
        <end position="744"/>
    </location>
</feature>
<accession>A0A4U7B5X8</accession>
<sequence>MVNLTRCGLDFSAGIKAGNQTMIDWRYPGIPLRINKTNDTQITYEGCRKLCGAAPDYYSFDEASSAITTWILPIMGILSQGPYESNKAWATILVVARWMGSPIISLSYILWNIRVLGNIAMMVDMSVGMDEPSKNLKSRFQRPEEDIQWDTPAIIEKKVRAFYDMRDSLYILGVMNQYNITRVKRKDQDIKDYTAKRAEGLLRIVLFSHRLLLPRQVNCPEHPETIQRARRLLASNLRRTRKRGIVPVFVSTLWFIFALSLSIYTAFSEIGTNSVAHDLALGLLLGWLPILILCSIVDRNPTDPDGNLKDLNALVLSVCRSLVDKDNFKKYYNAVIDLQKDELHQVEPRAILTELLEIRKLCQYLVQEQEQSEPKASAGNAPRGTPRDLFDLRLWFCHTFGPQGEPAKVTLFGSFAGQARERWHYGAAHPILSEIEHAFIGGEFDPLTGKREPGKRNWLGKRKAARLHLVLGKITSRKGLIWWDNRELWQIFAAAIIVYVTCFAAFVLSYNTPTVGVGCRSGGYLIYVILSTLLLFLELLAWRVDWRNLPVKPRDQTAGRSEDEEARGPNRTRPAEWRPDTRDHSSPFESASTPPLSTHRYHRSSQSSLGSDTPLLPTRGEASGSPYQAALLSPPRNDSYAGSSRHRSSTPTSRTVSPYALGTSHEHSTLTGQTSGLFSSRSPFSASTPDDLTSRLEQSDRDQRENPNAAYEWFEPIQLRSYFKNLVLIPLEILNASWLIYIVFAQTSGGYRSCECVTSSWELGERGYLDFTQNDIANTPSLPYYWIPSTVLGTSVLGVGLLYIISEWALQSHMNTSNRVAARNGLRRARWYRKHTIWFRRSREWALDLMRIHVLWPILRRLQHVEPLDDMRHTMRWTAKDSEVDAPEAPVPQPSNDVPLTEGDGHHMGRDSEGAAGEESPYAQSGLDTPRSLSQGYSAWS</sequence>
<dbReference type="Proteomes" id="UP000308133">
    <property type="component" value="Unassembled WGS sequence"/>
</dbReference>
<keyword evidence="2" id="KW-0472">Membrane</keyword>
<dbReference type="AlphaFoldDB" id="A0A4U7B5X8"/>
<keyword evidence="2" id="KW-1133">Transmembrane helix</keyword>
<feature type="transmembrane region" description="Helical" evidence="2">
    <location>
        <begin position="522"/>
        <end position="542"/>
    </location>
</feature>
<feature type="region of interest" description="Disordered" evidence="1">
    <location>
        <begin position="553"/>
        <end position="707"/>
    </location>
</feature>
<feature type="compositionally biased region" description="Basic and acidic residues" evidence="1">
    <location>
        <begin position="903"/>
        <end position="913"/>
    </location>
</feature>
<feature type="transmembrane region" description="Helical" evidence="2">
    <location>
        <begin position="245"/>
        <end position="267"/>
    </location>
</feature>
<evidence type="ECO:0000313" key="3">
    <source>
        <dbReference type="EMBL" id="TKX24690.1"/>
    </source>
</evidence>
<organism evidence="3 4">
    <name type="scientific">Elsinoe australis</name>
    <dbReference type="NCBI Taxonomy" id="40998"/>
    <lineage>
        <taxon>Eukaryota</taxon>
        <taxon>Fungi</taxon>
        <taxon>Dikarya</taxon>
        <taxon>Ascomycota</taxon>
        <taxon>Pezizomycotina</taxon>
        <taxon>Dothideomycetes</taxon>
        <taxon>Dothideomycetidae</taxon>
        <taxon>Myriangiales</taxon>
        <taxon>Elsinoaceae</taxon>
        <taxon>Elsinoe</taxon>
    </lineage>
</organism>
<feature type="compositionally biased region" description="Basic and acidic residues" evidence="1">
    <location>
        <begin position="573"/>
        <end position="586"/>
    </location>
</feature>
<protein>
    <submittedName>
        <fullName evidence="3">Uncharacterized protein</fullName>
    </submittedName>
</protein>
<name>A0A4U7B5X8_9PEZI</name>
<feature type="compositionally biased region" description="Polar residues" evidence="1">
    <location>
        <begin position="922"/>
        <end position="941"/>
    </location>
</feature>
<evidence type="ECO:0000256" key="1">
    <source>
        <dbReference type="SAM" id="MobiDB-lite"/>
    </source>
</evidence>
<feature type="transmembrane region" description="Helical" evidence="2">
    <location>
        <begin position="88"/>
        <end position="111"/>
    </location>
</feature>
<keyword evidence="2" id="KW-0812">Transmembrane</keyword>
<dbReference type="EMBL" id="PTQR01000039">
    <property type="protein sequence ID" value="TKX24690.1"/>
    <property type="molecule type" value="Genomic_DNA"/>
</dbReference>
<feature type="transmembrane region" description="Helical" evidence="2">
    <location>
        <begin position="488"/>
        <end position="510"/>
    </location>
</feature>
<evidence type="ECO:0000256" key="2">
    <source>
        <dbReference type="SAM" id="Phobius"/>
    </source>
</evidence>
<feature type="compositionally biased region" description="Polar residues" evidence="1">
    <location>
        <begin position="587"/>
        <end position="596"/>
    </location>
</feature>
<feature type="compositionally biased region" description="Polar residues" evidence="1">
    <location>
        <begin position="669"/>
        <end position="691"/>
    </location>
</feature>